<evidence type="ECO:0000256" key="1">
    <source>
        <dbReference type="SAM" id="Coils"/>
    </source>
</evidence>
<feature type="domain" description="DUF8035" evidence="4">
    <location>
        <begin position="604"/>
        <end position="656"/>
    </location>
</feature>
<reference evidence="6" key="1">
    <citation type="journal article" date="2014" name="BMC Genomics">
        <title>Genome characteristics reveal the impact of lichenization on lichen-forming fungus Endocarpon pusillum Hedwig (Verrucariales, Ascomycota).</title>
        <authorList>
            <person name="Wang Y.-Y."/>
            <person name="Liu B."/>
            <person name="Zhang X.-Y."/>
            <person name="Zhou Q.-M."/>
            <person name="Zhang T."/>
            <person name="Li H."/>
            <person name="Yu Y.-F."/>
            <person name="Zhang X.-L."/>
            <person name="Hao X.-Y."/>
            <person name="Wang M."/>
            <person name="Wang L."/>
            <person name="Wei J.-C."/>
        </authorList>
    </citation>
    <scope>NUCLEOTIDE SEQUENCE [LARGE SCALE GENOMIC DNA]</scope>
    <source>
        <strain evidence="6">Z07020 / HMAS-L-300199</strain>
    </source>
</reference>
<dbReference type="OrthoDB" id="4496550at2759"/>
<dbReference type="EMBL" id="KE721056">
    <property type="protein sequence ID" value="ERF72671.1"/>
    <property type="molecule type" value="Genomic_DNA"/>
</dbReference>
<dbReference type="InterPro" id="IPR039327">
    <property type="entry name" value="CON7-like"/>
</dbReference>
<keyword evidence="6" id="KW-1185">Reference proteome</keyword>
<evidence type="ECO:0000313" key="6">
    <source>
        <dbReference type="Proteomes" id="UP000019373"/>
    </source>
</evidence>
<feature type="region of interest" description="Disordered" evidence="2">
    <location>
        <begin position="772"/>
        <end position="944"/>
    </location>
</feature>
<name>U1GLC7_ENDPU</name>
<feature type="coiled-coil region" evidence="1">
    <location>
        <begin position="24"/>
        <end position="58"/>
    </location>
</feature>
<feature type="compositionally biased region" description="Basic and acidic residues" evidence="2">
    <location>
        <begin position="242"/>
        <end position="256"/>
    </location>
</feature>
<feature type="compositionally biased region" description="Basic and acidic residues" evidence="2">
    <location>
        <begin position="552"/>
        <end position="567"/>
    </location>
</feature>
<feature type="compositionally biased region" description="Basic and acidic residues" evidence="2">
    <location>
        <begin position="772"/>
        <end position="784"/>
    </location>
</feature>
<dbReference type="InterPro" id="IPR031348">
    <property type="entry name" value="PigL_N"/>
</dbReference>
<evidence type="ECO:0000256" key="2">
    <source>
        <dbReference type="SAM" id="MobiDB-lite"/>
    </source>
</evidence>
<evidence type="ECO:0000259" key="3">
    <source>
        <dbReference type="Pfam" id="PF17111"/>
    </source>
</evidence>
<proteinExistence type="predicted"/>
<dbReference type="AlphaFoldDB" id="U1GLC7"/>
<gene>
    <name evidence="5" type="ORF">EPUS_09261</name>
</gene>
<dbReference type="PANTHER" id="PTHR36167">
    <property type="entry name" value="C2H2 FINGER DOMAIN TRANSCRIPTION FACTOR (EUROFUNG)-RELATED"/>
    <property type="match status" value="1"/>
</dbReference>
<evidence type="ECO:0000259" key="4">
    <source>
        <dbReference type="Pfam" id="PF26118"/>
    </source>
</evidence>
<dbReference type="Pfam" id="PF26118">
    <property type="entry name" value="DUF8035"/>
    <property type="match status" value="1"/>
</dbReference>
<organism evidence="5 6">
    <name type="scientific">Endocarpon pusillum (strain Z07020 / HMAS-L-300199)</name>
    <name type="common">Lichen-forming fungus</name>
    <dbReference type="NCBI Taxonomy" id="1263415"/>
    <lineage>
        <taxon>Eukaryota</taxon>
        <taxon>Fungi</taxon>
        <taxon>Dikarya</taxon>
        <taxon>Ascomycota</taxon>
        <taxon>Pezizomycotina</taxon>
        <taxon>Eurotiomycetes</taxon>
        <taxon>Chaetothyriomycetidae</taxon>
        <taxon>Verrucariales</taxon>
        <taxon>Verrucariaceae</taxon>
        <taxon>Endocarpon</taxon>
    </lineage>
</organism>
<feature type="compositionally biased region" description="Basic and acidic residues" evidence="2">
    <location>
        <begin position="871"/>
        <end position="881"/>
    </location>
</feature>
<accession>U1GLC7</accession>
<feature type="compositionally biased region" description="Basic and acidic residues" evidence="2">
    <location>
        <begin position="900"/>
        <end position="920"/>
    </location>
</feature>
<dbReference type="Proteomes" id="UP000019373">
    <property type="component" value="Unassembled WGS sequence"/>
</dbReference>
<dbReference type="GO" id="GO:0006355">
    <property type="term" value="P:regulation of DNA-templated transcription"/>
    <property type="evidence" value="ECO:0007669"/>
    <property type="project" value="InterPro"/>
</dbReference>
<feature type="domain" description="Azaphilone pigments biosynthesis cluster protein L N-terminal" evidence="3">
    <location>
        <begin position="4"/>
        <end position="194"/>
    </location>
</feature>
<feature type="compositionally biased region" description="Polar residues" evidence="2">
    <location>
        <begin position="927"/>
        <end position="936"/>
    </location>
</feature>
<protein>
    <submittedName>
        <fullName evidence="5">Uncharacterized protein</fullName>
    </submittedName>
</protein>
<dbReference type="GeneID" id="19244090"/>
<dbReference type="Pfam" id="PF17111">
    <property type="entry name" value="PigL_N"/>
    <property type="match status" value="1"/>
</dbReference>
<dbReference type="HOGENOM" id="CLU_286978_0_0_1"/>
<keyword evidence="1" id="KW-0175">Coiled coil</keyword>
<dbReference type="eggNOG" id="ENOG502SYCW">
    <property type="taxonomic scope" value="Eukaryota"/>
</dbReference>
<feature type="region of interest" description="Disordered" evidence="2">
    <location>
        <begin position="232"/>
        <end position="256"/>
    </location>
</feature>
<dbReference type="RefSeq" id="XP_007801687.1">
    <property type="nucleotide sequence ID" value="XM_007803496.1"/>
</dbReference>
<dbReference type="InterPro" id="IPR058348">
    <property type="entry name" value="DUF8035"/>
</dbReference>
<dbReference type="PANTHER" id="PTHR36167:SF3">
    <property type="entry name" value="C2H2 FINGER DOMAIN TRANSCRIPTION FACTOR (EUROFUNG)-RELATED"/>
    <property type="match status" value="1"/>
</dbReference>
<feature type="region of interest" description="Disordered" evidence="2">
    <location>
        <begin position="501"/>
        <end position="577"/>
    </location>
</feature>
<sequence length="1075" mass="121618">MTGVGEASAILTVAEAGFSLASKLKDLLDDYKSATNVIQSLRQELQTTSSSLENLGKLAEQNGLQNQNGVSDTRALTARCQKTISEIENLLRLESAPLSSALDSPGREMTRSDRMKWAFSKPKVKVLRAELAAVKLDIMLLYFTLMTFIAHTKSDQQHFKNKIPAVRKELQWANAKYEEMLSWAKRAEEKASKSTRRKEPFRKPSFRESDKRGMEGYLAYLTQRDAARRERRRQEALAFRQQQEEQKRKNDEEKERKIRDAAVLEYKSQKKEEEKKAEEARQQSEDLLQKLLTKAGVEEDKVGLILKDLASTAHPPIVSLKKAEPLIQSQPETDNHPIPAAVGIRGSVLSRLFRPRTDIPSDQNTKSVFLEPVRSGANHKQVAEKPTVLESWIIKQSSDTVFPVPISEELLSQLLGAQRGSERGPSLLRRYALLEAFYQRAITNLCVGRDKRPGVYWELIYLNELGERKRTGLWRRVKEIACVHIVVRLEQAQSEEMMKETITAGQGTSKAGNGPTTSHEQMTDPSSEVPPLNSTKPLIEHVPEHMAGSDPDLPHKPKHENVRESVQRKPRHYSGRKSAFGGPLLADIVERIIVDSSGVKGMKKVTTEVFKDAIDTRVVHESGYNFIEEDGTILIPEALNESELNKMYEWSKSIRRMDSQASGWDHVKYGDNRAVRSPHITWDIPYSRSANTDDLAYQYRPRNENQVTFNEPVKRTLSQPGGTGFIVRRSGSWDDPSSRYSLAAKSPYYDSTGKELVKYKSPNTGVKDFARNDERARSLRRQQDFEFAQNSSSMGYPTRGGNDSRGIILPNERYESPEEYTDPDWDRLAYQPRSTRRGTRSLANSAKRHYENSTQDDGPNTGHARSRHRGRLNESAHETHRPRSRERRRPMEYSLAENMRTGHDHSHMRARYNRTEVSAEREDDLSDSSAYDSTSDPGEREREDITLRFRKRSDTLESDTESTDNEDVMSPDKIIRSQDTMFDKGRIGIPVARFDSVIQLTDSEIIEQQLARYRDNQSAEATVDELAGTTAGDSLHNLDGAVLPTQFKAASVEDISAAVLPGPDILPGHIGDSAV</sequence>
<evidence type="ECO:0000313" key="5">
    <source>
        <dbReference type="EMBL" id="ERF72671.1"/>
    </source>
</evidence>
<feature type="region of interest" description="Disordered" evidence="2">
    <location>
        <begin position="188"/>
        <end position="208"/>
    </location>
</feature>
<feature type="compositionally biased region" description="Polar residues" evidence="2">
    <location>
        <begin position="503"/>
        <end position="536"/>
    </location>
</feature>